<feature type="region of interest" description="Disordered" evidence="1">
    <location>
        <begin position="1"/>
        <end position="101"/>
    </location>
</feature>
<evidence type="ECO:0000313" key="2">
    <source>
        <dbReference type="EMBL" id="KAF8484757.1"/>
    </source>
</evidence>
<accession>A0A9P5TCS7</accession>
<name>A0A9P5TCS7_9AGAM</name>
<feature type="region of interest" description="Disordered" evidence="1">
    <location>
        <begin position="135"/>
        <end position="176"/>
    </location>
</feature>
<feature type="compositionally biased region" description="Basic and acidic residues" evidence="1">
    <location>
        <begin position="11"/>
        <end position="26"/>
    </location>
</feature>
<proteinExistence type="predicted"/>
<reference evidence="2" key="2">
    <citation type="journal article" date="2020" name="Nat. Commun.">
        <title>Large-scale genome sequencing of mycorrhizal fungi provides insights into the early evolution of symbiotic traits.</title>
        <authorList>
            <person name="Miyauchi S."/>
            <person name="Kiss E."/>
            <person name="Kuo A."/>
            <person name="Drula E."/>
            <person name="Kohler A."/>
            <person name="Sanchez-Garcia M."/>
            <person name="Morin E."/>
            <person name="Andreopoulos B."/>
            <person name="Barry K.W."/>
            <person name="Bonito G."/>
            <person name="Buee M."/>
            <person name="Carver A."/>
            <person name="Chen C."/>
            <person name="Cichocki N."/>
            <person name="Clum A."/>
            <person name="Culley D."/>
            <person name="Crous P.W."/>
            <person name="Fauchery L."/>
            <person name="Girlanda M."/>
            <person name="Hayes R.D."/>
            <person name="Keri Z."/>
            <person name="LaButti K."/>
            <person name="Lipzen A."/>
            <person name="Lombard V."/>
            <person name="Magnuson J."/>
            <person name="Maillard F."/>
            <person name="Murat C."/>
            <person name="Nolan M."/>
            <person name="Ohm R.A."/>
            <person name="Pangilinan J."/>
            <person name="Pereira M.F."/>
            <person name="Perotto S."/>
            <person name="Peter M."/>
            <person name="Pfister S."/>
            <person name="Riley R."/>
            <person name="Sitrit Y."/>
            <person name="Stielow J.B."/>
            <person name="Szollosi G."/>
            <person name="Zifcakova L."/>
            <person name="Stursova M."/>
            <person name="Spatafora J.W."/>
            <person name="Tedersoo L."/>
            <person name="Vaario L.M."/>
            <person name="Yamada A."/>
            <person name="Yan M."/>
            <person name="Wang P."/>
            <person name="Xu J."/>
            <person name="Bruns T."/>
            <person name="Baldrian P."/>
            <person name="Vilgalys R."/>
            <person name="Dunand C."/>
            <person name="Henrissat B."/>
            <person name="Grigoriev I.V."/>
            <person name="Hibbett D."/>
            <person name="Nagy L.G."/>
            <person name="Martin F.M."/>
        </authorList>
    </citation>
    <scope>NUCLEOTIDE SEQUENCE</scope>
    <source>
        <strain evidence="2">Prilba</strain>
    </source>
</reference>
<dbReference type="Proteomes" id="UP000759537">
    <property type="component" value="Unassembled WGS sequence"/>
</dbReference>
<organism evidence="2 3">
    <name type="scientific">Russula ochroleuca</name>
    <dbReference type="NCBI Taxonomy" id="152965"/>
    <lineage>
        <taxon>Eukaryota</taxon>
        <taxon>Fungi</taxon>
        <taxon>Dikarya</taxon>
        <taxon>Basidiomycota</taxon>
        <taxon>Agaricomycotina</taxon>
        <taxon>Agaricomycetes</taxon>
        <taxon>Russulales</taxon>
        <taxon>Russulaceae</taxon>
        <taxon>Russula</taxon>
    </lineage>
</organism>
<evidence type="ECO:0000256" key="1">
    <source>
        <dbReference type="SAM" id="MobiDB-lite"/>
    </source>
</evidence>
<feature type="region of interest" description="Disordered" evidence="1">
    <location>
        <begin position="509"/>
        <end position="608"/>
    </location>
</feature>
<feature type="compositionally biased region" description="Low complexity" evidence="1">
    <location>
        <begin position="63"/>
        <end position="78"/>
    </location>
</feature>
<gene>
    <name evidence="2" type="ORF">DFH94DRAFT_247122</name>
</gene>
<dbReference type="OrthoDB" id="3268641at2759"/>
<comment type="caution">
    <text evidence="2">The sequence shown here is derived from an EMBL/GenBank/DDBJ whole genome shotgun (WGS) entry which is preliminary data.</text>
</comment>
<feature type="compositionally biased region" description="Polar residues" evidence="1">
    <location>
        <begin position="560"/>
        <end position="570"/>
    </location>
</feature>
<feature type="region of interest" description="Disordered" evidence="1">
    <location>
        <begin position="660"/>
        <end position="769"/>
    </location>
</feature>
<keyword evidence="3" id="KW-1185">Reference proteome</keyword>
<dbReference type="EMBL" id="WHVB01000003">
    <property type="protein sequence ID" value="KAF8484757.1"/>
    <property type="molecule type" value="Genomic_DNA"/>
</dbReference>
<protein>
    <submittedName>
        <fullName evidence="2">Uncharacterized protein</fullName>
    </submittedName>
</protein>
<sequence length="769" mass="85554">MRRIASVLSARHSDKPERRPPPDDAHPGPPSSSPLQPHRKASRRFLGTLSRITVSTERPTRPSEPAHSSSASSTGSVSLRTPDDDRVAHLAPGRSPSGRRAWIPWLTPKKLDIQVHAQRPSSFWSDSLSLIPSPIALPTPSSGISGQPAESDEDTSEESSSSESSAPSLSPPIPARTEVNRPLASIDFLKALTTNNLPPPFSAPPLLHYPNAPAFPRSSNRSRSLPFHDTMESAMHKNRLLHYLERDHLTPADRRLLGAIGSRTSSSAQRRALVQPEERERYDLKHLRSYSHGLRQWTDRPYFEERFVAWVPDEVGTVVWTTVKGSGFGVWALEVSETIELMAGLTDVELPIGTLAAPLLNNGPVSSASLTAVGKDVPYKAVPSPLGSDRRPSDPPMSSSSQVVAPALTSTLPSTRRGVRFAENVDKEDSVPLGYILRHRKRREEKTLFLRREKERREHEEEKLRHEAERQQWEQEKRQWHQEKRTIEEGKRQKQFAEEIAAARVRRETHYALPSSQAKEHDRKPREAYARPTYDPRRQIESPSQTRPPHSRNNSSSSSMQGSLPAQSESAGPLASRPGSTYSIVSSEDIRTRASRNSRRGSVVSVSTTQRSIATPVYTYGWPPVPPLPQVLPIPVYPSVHAMPIMPQFPLDMPLLPPTAPFMRQQYSRSPSPRGTSVSRGAGQSRSAERPRQSTDRTSLPSNHRRSSSDDTGGHKPPPRSHSQTNTSSTLHRPPSRHSHSSDASHRMSITASPMYQKPYATRRQTAIS</sequence>
<feature type="region of interest" description="Disordered" evidence="1">
    <location>
        <begin position="454"/>
        <end position="477"/>
    </location>
</feature>
<dbReference type="AlphaFoldDB" id="A0A9P5TCS7"/>
<feature type="region of interest" description="Disordered" evidence="1">
    <location>
        <begin position="381"/>
        <end position="409"/>
    </location>
</feature>
<feature type="compositionally biased region" description="Basic and acidic residues" evidence="1">
    <location>
        <begin position="518"/>
        <end position="540"/>
    </location>
</feature>
<feature type="compositionally biased region" description="Low complexity" evidence="1">
    <location>
        <begin position="158"/>
        <end position="168"/>
    </location>
</feature>
<reference evidence="2" key="1">
    <citation type="submission" date="2019-10" db="EMBL/GenBank/DDBJ databases">
        <authorList>
            <consortium name="DOE Joint Genome Institute"/>
            <person name="Kuo A."/>
            <person name="Miyauchi S."/>
            <person name="Kiss E."/>
            <person name="Drula E."/>
            <person name="Kohler A."/>
            <person name="Sanchez-Garcia M."/>
            <person name="Andreopoulos B."/>
            <person name="Barry K.W."/>
            <person name="Bonito G."/>
            <person name="Buee M."/>
            <person name="Carver A."/>
            <person name="Chen C."/>
            <person name="Cichocki N."/>
            <person name="Clum A."/>
            <person name="Culley D."/>
            <person name="Crous P.W."/>
            <person name="Fauchery L."/>
            <person name="Girlanda M."/>
            <person name="Hayes R."/>
            <person name="Keri Z."/>
            <person name="LaButti K."/>
            <person name="Lipzen A."/>
            <person name="Lombard V."/>
            <person name="Magnuson J."/>
            <person name="Maillard F."/>
            <person name="Morin E."/>
            <person name="Murat C."/>
            <person name="Nolan M."/>
            <person name="Ohm R."/>
            <person name="Pangilinan J."/>
            <person name="Pereira M."/>
            <person name="Perotto S."/>
            <person name="Peter M."/>
            <person name="Riley R."/>
            <person name="Sitrit Y."/>
            <person name="Stielow B."/>
            <person name="Szollosi G."/>
            <person name="Zifcakova L."/>
            <person name="Stursova M."/>
            <person name="Spatafora J.W."/>
            <person name="Tedersoo L."/>
            <person name="Vaario L.-M."/>
            <person name="Yamada A."/>
            <person name="Yan M."/>
            <person name="Wang P."/>
            <person name="Xu J."/>
            <person name="Bruns T."/>
            <person name="Baldrian P."/>
            <person name="Vilgalys R."/>
            <person name="Henrissat B."/>
            <person name="Grigoriev I.V."/>
            <person name="Hibbett D."/>
            <person name="Nagy L.G."/>
            <person name="Martin F.M."/>
        </authorList>
    </citation>
    <scope>NUCLEOTIDE SEQUENCE</scope>
    <source>
        <strain evidence="2">Prilba</strain>
    </source>
</reference>
<feature type="compositionally biased region" description="Polar residues" evidence="1">
    <location>
        <begin position="665"/>
        <end position="686"/>
    </location>
</feature>
<evidence type="ECO:0000313" key="3">
    <source>
        <dbReference type="Proteomes" id="UP000759537"/>
    </source>
</evidence>